<evidence type="ECO:0000259" key="6">
    <source>
        <dbReference type="PROSITE" id="PS50887"/>
    </source>
</evidence>
<evidence type="ECO:0000313" key="9">
    <source>
        <dbReference type="Proteomes" id="UP000484842"/>
    </source>
</evidence>
<dbReference type="Gene3D" id="3.30.70.270">
    <property type="match status" value="1"/>
</dbReference>
<evidence type="ECO:0000256" key="2">
    <source>
        <dbReference type="ARBA" id="ARBA00023125"/>
    </source>
</evidence>
<keyword evidence="2 4" id="KW-0238">DNA-binding</keyword>
<dbReference type="Pfam" id="PF00486">
    <property type="entry name" value="Trans_reg_C"/>
    <property type="match status" value="1"/>
</dbReference>
<dbReference type="SUPFAM" id="SSF55073">
    <property type="entry name" value="Nucleotide cyclase"/>
    <property type="match status" value="1"/>
</dbReference>
<keyword evidence="3" id="KW-0804">Transcription</keyword>
<dbReference type="SUPFAM" id="SSF55781">
    <property type="entry name" value="GAF domain-like"/>
    <property type="match status" value="1"/>
</dbReference>
<dbReference type="InterPro" id="IPR016032">
    <property type="entry name" value="Sig_transdc_resp-reg_C-effctor"/>
</dbReference>
<dbReference type="CDD" id="cd01949">
    <property type="entry name" value="GGDEF"/>
    <property type="match status" value="1"/>
</dbReference>
<dbReference type="Gene3D" id="1.10.10.10">
    <property type="entry name" value="Winged helix-like DNA-binding domain superfamily/Winged helix DNA-binding domain"/>
    <property type="match status" value="1"/>
</dbReference>
<dbReference type="InterPro" id="IPR029787">
    <property type="entry name" value="Nucleotide_cyclase"/>
</dbReference>
<dbReference type="InterPro" id="IPR036388">
    <property type="entry name" value="WH-like_DNA-bd_sf"/>
</dbReference>
<dbReference type="PANTHER" id="PTHR44757">
    <property type="entry name" value="DIGUANYLATE CYCLASE DGCP"/>
    <property type="match status" value="1"/>
</dbReference>
<dbReference type="PANTHER" id="PTHR44757:SF2">
    <property type="entry name" value="BIOFILM ARCHITECTURE MAINTENANCE PROTEIN MBAA"/>
    <property type="match status" value="1"/>
</dbReference>
<feature type="coiled-coil region" evidence="5">
    <location>
        <begin position="317"/>
        <end position="362"/>
    </location>
</feature>
<evidence type="ECO:0000256" key="5">
    <source>
        <dbReference type="SAM" id="Coils"/>
    </source>
</evidence>
<dbReference type="AlphaFoldDB" id="A0A7X1NVB2"/>
<dbReference type="InterPro" id="IPR011990">
    <property type="entry name" value="TPR-like_helical_dom_sf"/>
</dbReference>
<dbReference type="EMBL" id="WBSL01000002">
    <property type="protein sequence ID" value="MPY66480.1"/>
    <property type="molecule type" value="Genomic_DNA"/>
</dbReference>
<dbReference type="InterPro" id="IPR043128">
    <property type="entry name" value="Rev_trsase/Diguanyl_cyclase"/>
</dbReference>
<evidence type="ECO:0000259" key="7">
    <source>
        <dbReference type="PROSITE" id="PS51755"/>
    </source>
</evidence>
<evidence type="ECO:0000256" key="1">
    <source>
        <dbReference type="ARBA" id="ARBA00023015"/>
    </source>
</evidence>
<gene>
    <name evidence="8" type="ORF">F8S09_07185</name>
</gene>
<dbReference type="InterPro" id="IPR001867">
    <property type="entry name" value="OmpR/PhoB-type_DNA-bd"/>
</dbReference>
<dbReference type="SUPFAM" id="SSF48452">
    <property type="entry name" value="TPR-like"/>
    <property type="match status" value="1"/>
</dbReference>
<dbReference type="GO" id="GO:0000160">
    <property type="term" value="P:phosphorelay signal transduction system"/>
    <property type="evidence" value="ECO:0007669"/>
    <property type="project" value="InterPro"/>
</dbReference>
<keyword evidence="9" id="KW-1185">Reference proteome</keyword>
<name>A0A7X1NVB2_9DEIO</name>
<evidence type="ECO:0000256" key="4">
    <source>
        <dbReference type="PROSITE-ProRule" id="PRU01091"/>
    </source>
</evidence>
<dbReference type="SMART" id="SM00862">
    <property type="entry name" value="Trans_reg_C"/>
    <property type="match status" value="1"/>
</dbReference>
<reference evidence="8 9" key="1">
    <citation type="submission" date="2019-10" db="EMBL/GenBank/DDBJ databases">
        <title>Deinococcus sp. isolated from soil.</title>
        <authorList>
            <person name="Li Y."/>
            <person name="Wang J."/>
        </authorList>
    </citation>
    <scope>NUCLEOTIDE SEQUENCE [LARGE SCALE GENOMIC DNA]</scope>
    <source>
        <strain evidence="8 9">SDU3-2</strain>
    </source>
</reference>
<dbReference type="InterPro" id="IPR052155">
    <property type="entry name" value="Biofilm_reg_signaling"/>
</dbReference>
<evidence type="ECO:0000256" key="3">
    <source>
        <dbReference type="ARBA" id="ARBA00023163"/>
    </source>
</evidence>
<dbReference type="SMART" id="SM00267">
    <property type="entry name" value="GGDEF"/>
    <property type="match status" value="1"/>
</dbReference>
<dbReference type="Gene3D" id="3.30.450.40">
    <property type="match status" value="1"/>
</dbReference>
<dbReference type="SUPFAM" id="SSF46894">
    <property type="entry name" value="C-terminal effector domain of the bipartite response regulators"/>
    <property type="match status" value="1"/>
</dbReference>
<dbReference type="Pfam" id="PF00990">
    <property type="entry name" value="GGDEF"/>
    <property type="match status" value="1"/>
</dbReference>
<evidence type="ECO:0000313" key="8">
    <source>
        <dbReference type="EMBL" id="MPY66480.1"/>
    </source>
</evidence>
<dbReference type="SMART" id="SM00028">
    <property type="entry name" value="TPR"/>
    <property type="match status" value="3"/>
</dbReference>
<accession>A0A7X1NVB2</accession>
<dbReference type="CDD" id="cd00383">
    <property type="entry name" value="trans_reg_C"/>
    <property type="match status" value="1"/>
</dbReference>
<dbReference type="PROSITE" id="PS50887">
    <property type="entry name" value="GGDEF"/>
    <property type="match status" value="1"/>
</dbReference>
<proteinExistence type="predicted"/>
<keyword evidence="5" id="KW-0175">Coiled coil</keyword>
<organism evidence="8 9">
    <name type="scientific">Deinococcus terrestris</name>
    <dbReference type="NCBI Taxonomy" id="2651870"/>
    <lineage>
        <taxon>Bacteria</taxon>
        <taxon>Thermotogati</taxon>
        <taxon>Deinococcota</taxon>
        <taxon>Deinococci</taxon>
        <taxon>Deinococcales</taxon>
        <taxon>Deinococcaceae</taxon>
        <taxon>Deinococcus</taxon>
    </lineage>
</organism>
<feature type="domain" description="OmpR/PhoB-type" evidence="7">
    <location>
        <begin position="717"/>
        <end position="811"/>
    </location>
</feature>
<feature type="domain" description="GGDEF" evidence="6">
    <location>
        <begin position="578"/>
        <end position="711"/>
    </location>
</feature>
<dbReference type="GO" id="GO:0006355">
    <property type="term" value="P:regulation of DNA-templated transcription"/>
    <property type="evidence" value="ECO:0007669"/>
    <property type="project" value="InterPro"/>
</dbReference>
<protein>
    <submittedName>
        <fullName evidence="8">Diguanylate cyclase</fullName>
    </submittedName>
</protein>
<dbReference type="NCBIfam" id="TIGR00254">
    <property type="entry name" value="GGDEF"/>
    <property type="match status" value="1"/>
</dbReference>
<dbReference type="InterPro" id="IPR000160">
    <property type="entry name" value="GGDEF_dom"/>
</dbReference>
<dbReference type="Proteomes" id="UP000484842">
    <property type="component" value="Unassembled WGS sequence"/>
</dbReference>
<dbReference type="PROSITE" id="PS51755">
    <property type="entry name" value="OMPR_PHOB"/>
    <property type="match status" value="1"/>
</dbReference>
<dbReference type="RefSeq" id="WP_152870590.1">
    <property type="nucleotide sequence ID" value="NZ_WBSL01000002.1"/>
</dbReference>
<keyword evidence="1" id="KW-0805">Transcription regulation</keyword>
<sequence length="818" mass="90009">MQSSAAPGALLPSEQLDLAWRTRSAEPGRAQDIVQAWQDDPEWTFQAQTVQSGITLAHRQHAEALRMALTAAAGLRTREDLTWLWRALNLAALASDRLGQRDQALAHHHEALDVARTLGNLPQQGLTLLNIGVLWFITDVEKAGEYFRTAVEVLEQARPRGVPSLARAYVNLGILDYQAGRHAEGVTCMERGRDLALSVRELGTWVSAVCHLAQVWTERGDPGQARRELDAALREIPELSAGLRRNLLYARVIVEHHAGEYAAALDAYEHLRDFTLTELEQKAVLPIRVDCHAQLGQFEQAYALSQELVAFNKGLYKKERETELLKLEERHQAETARREADLQRLGAEAARREAELKHLENVELQRALEANAGLIQTLHESQLVSETLLGVSQLMQLDLEPLDLARHAVALVMRLVDADWCTLAQIHSNEVTFETVWARDEQDGAFVQLQLPGLLGVRDPPLHRSARHDDPTFVSGYAQDRVGHPALVAAGLQGFASLPAGTANGLTYVLLLGRMKQDRRWSERERRVLGATGRALRAAVEAQEHVRRTHEAALTDVLTGLGNRRAFEAQLREATKQATFSVAMLDLDGLKTINDTRGHAAGDMLLQVFAAHLRASAPEGMHVFRLGGDEIALLMEHGRTTTPDTVQANVLEVLDAGVSAARAAGFAEAGCSFGVARWPDEAVTAADVVALADTRLYADKRVRKTHRTEQPVATSRQELITFGDTTLDVRTREVSGPLGRTTLSLRESEILQALAARSQQVVPRAELMGAGGMDSGGTLDAYVSTLRRKLASVTEQAGIRTVRGQGFSLHWYLPRSDA</sequence>
<dbReference type="InterPro" id="IPR019734">
    <property type="entry name" value="TPR_rpt"/>
</dbReference>
<dbReference type="Gene3D" id="1.25.40.10">
    <property type="entry name" value="Tetratricopeptide repeat domain"/>
    <property type="match status" value="1"/>
</dbReference>
<feature type="DNA-binding region" description="OmpR/PhoB-type" evidence="4">
    <location>
        <begin position="717"/>
        <end position="811"/>
    </location>
</feature>
<comment type="caution">
    <text evidence="8">The sequence shown here is derived from an EMBL/GenBank/DDBJ whole genome shotgun (WGS) entry which is preliminary data.</text>
</comment>
<dbReference type="GO" id="GO:0003677">
    <property type="term" value="F:DNA binding"/>
    <property type="evidence" value="ECO:0007669"/>
    <property type="project" value="UniProtKB-UniRule"/>
</dbReference>
<dbReference type="InterPro" id="IPR029016">
    <property type="entry name" value="GAF-like_dom_sf"/>
</dbReference>